<keyword evidence="1 7" id="KW-0963">Cytoplasm</keyword>
<dbReference type="PANTHER" id="PTHR11727">
    <property type="entry name" value="DIMETHYLADENOSINE TRANSFERASE"/>
    <property type="match status" value="1"/>
</dbReference>
<dbReference type="Pfam" id="PF00398">
    <property type="entry name" value="RrnaAD"/>
    <property type="match status" value="1"/>
</dbReference>
<organism evidence="10 11">
    <name type="scientific">Nonomuraea longicatena</name>
    <dbReference type="NCBI Taxonomy" id="83682"/>
    <lineage>
        <taxon>Bacteria</taxon>
        <taxon>Bacillati</taxon>
        <taxon>Actinomycetota</taxon>
        <taxon>Actinomycetes</taxon>
        <taxon>Streptosporangiales</taxon>
        <taxon>Streptosporangiaceae</taxon>
        <taxon>Nonomuraea</taxon>
    </lineage>
</organism>
<dbReference type="Gene3D" id="1.10.8.100">
    <property type="entry name" value="Ribosomal RNA adenine dimethylase-like, domain 2"/>
    <property type="match status" value="1"/>
</dbReference>
<dbReference type="SMART" id="SM00650">
    <property type="entry name" value="rADc"/>
    <property type="match status" value="1"/>
</dbReference>
<dbReference type="HAMAP" id="MF_00607">
    <property type="entry name" value="16SrRNA_methyltr_A"/>
    <property type="match status" value="1"/>
</dbReference>
<dbReference type="Proteomes" id="UP001501578">
    <property type="component" value="Unassembled WGS sequence"/>
</dbReference>
<dbReference type="EMBL" id="BAAAHQ010000027">
    <property type="protein sequence ID" value="GAA0940613.1"/>
    <property type="molecule type" value="Genomic_DNA"/>
</dbReference>
<feature type="binding site" evidence="7 8">
    <location>
        <position position="76"/>
    </location>
    <ligand>
        <name>S-adenosyl-L-methionine</name>
        <dbReference type="ChEBI" id="CHEBI:59789"/>
    </ligand>
</feature>
<dbReference type="InterPro" id="IPR020598">
    <property type="entry name" value="rRNA_Ade_methylase_Trfase_N"/>
</dbReference>
<evidence type="ECO:0000256" key="3">
    <source>
        <dbReference type="ARBA" id="ARBA00022603"/>
    </source>
</evidence>
<protein>
    <recommendedName>
        <fullName evidence="7">Ribosomal RNA small subunit methyltransferase A</fullName>
        <ecNumber evidence="7">2.1.1.182</ecNumber>
    </recommendedName>
    <alternativeName>
        <fullName evidence="7">16S rRNA (adenine(1518)-N(6)/adenine(1519)-N(6))-dimethyltransferase</fullName>
    </alternativeName>
    <alternativeName>
        <fullName evidence="7">16S rRNA dimethyladenosine transferase</fullName>
    </alternativeName>
    <alternativeName>
        <fullName evidence="7">16S rRNA dimethylase</fullName>
    </alternativeName>
    <alternativeName>
        <fullName evidence="7">S-adenosylmethionine-6-N', N'-adenosyl(rRNA) dimethyltransferase</fullName>
    </alternativeName>
</protein>
<dbReference type="InterPro" id="IPR020596">
    <property type="entry name" value="rRNA_Ade_Mease_Trfase_CS"/>
</dbReference>
<comment type="catalytic activity">
    <reaction evidence="7">
        <text>adenosine(1518)/adenosine(1519) in 16S rRNA + 4 S-adenosyl-L-methionine = N(6)-dimethyladenosine(1518)/N(6)-dimethyladenosine(1519) in 16S rRNA + 4 S-adenosyl-L-homocysteine + 4 H(+)</text>
        <dbReference type="Rhea" id="RHEA:19609"/>
        <dbReference type="Rhea" id="RHEA-COMP:10232"/>
        <dbReference type="Rhea" id="RHEA-COMP:10233"/>
        <dbReference type="ChEBI" id="CHEBI:15378"/>
        <dbReference type="ChEBI" id="CHEBI:57856"/>
        <dbReference type="ChEBI" id="CHEBI:59789"/>
        <dbReference type="ChEBI" id="CHEBI:74411"/>
        <dbReference type="ChEBI" id="CHEBI:74493"/>
        <dbReference type="EC" id="2.1.1.182"/>
    </reaction>
</comment>
<feature type="binding site" evidence="7 8">
    <location>
        <position position="124"/>
    </location>
    <ligand>
        <name>S-adenosyl-L-methionine</name>
        <dbReference type="ChEBI" id="CHEBI:59789"/>
    </ligand>
</feature>
<comment type="similarity">
    <text evidence="7">Belongs to the class I-like SAM-binding methyltransferase superfamily. rRNA adenine N(6)-methyltransferase family. RsmA subfamily.</text>
</comment>
<sequence>MMDLLGPVEIRSLAEKLDLRPTKKLGQNFVIDGGTVRRIVRVAEVEADDVVIEVGPGLGSLTLALLGAARHVVAVEIDPVLAGQLPVTVAARGLGDRLTVVEADALKLTPTHLSGYLPTALVANLPYNVAVPVVLHLLEVLPSLRKGLVMVQSEVADRLAAGPGSKVYGVPSVKAAWYADVRRAGPVGRTVFWPVPNVDSGLVAFTRREPPTTTATRRQVFAVIDAAFAQRRKTLRAALSGWAGSPARAEEALRAAGVDPSARGEQIDVEAFARIAENTPSQPPA</sequence>
<dbReference type="InterPro" id="IPR001737">
    <property type="entry name" value="KsgA/Erm"/>
</dbReference>
<feature type="binding site" evidence="7 8">
    <location>
        <position position="104"/>
    </location>
    <ligand>
        <name>S-adenosyl-L-methionine</name>
        <dbReference type="ChEBI" id="CHEBI:59789"/>
    </ligand>
</feature>
<evidence type="ECO:0000256" key="1">
    <source>
        <dbReference type="ARBA" id="ARBA00022490"/>
    </source>
</evidence>
<gene>
    <name evidence="7 10" type="primary">rsmA</name>
    <name evidence="7" type="synonym">ksgA</name>
    <name evidence="10" type="ORF">GCM10009560_52040</name>
</gene>
<evidence type="ECO:0000259" key="9">
    <source>
        <dbReference type="SMART" id="SM00650"/>
    </source>
</evidence>
<keyword evidence="2 7" id="KW-0698">rRNA processing</keyword>
<dbReference type="SUPFAM" id="SSF53335">
    <property type="entry name" value="S-adenosyl-L-methionine-dependent methyltransferases"/>
    <property type="match status" value="1"/>
</dbReference>
<evidence type="ECO:0000256" key="6">
    <source>
        <dbReference type="ARBA" id="ARBA00022884"/>
    </source>
</evidence>
<dbReference type="InterPro" id="IPR011530">
    <property type="entry name" value="rRNA_adenine_dimethylase"/>
</dbReference>
<dbReference type="Gene3D" id="3.40.50.150">
    <property type="entry name" value="Vaccinia Virus protein VP39"/>
    <property type="match status" value="1"/>
</dbReference>
<accession>A0ABP4ATD9</accession>
<evidence type="ECO:0000256" key="4">
    <source>
        <dbReference type="ARBA" id="ARBA00022679"/>
    </source>
</evidence>
<dbReference type="CDD" id="cd02440">
    <property type="entry name" value="AdoMet_MTases"/>
    <property type="match status" value="1"/>
</dbReference>
<evidence type="ECO:0000256" key="5">
    <source>
        <dbReference type="ARBA" id="ARBA00022691"/>
    </source>
</evidence>
<dbReference type="PROSITE" id="PS01131">
    <property type="entry name" value="RRNA_A_DIMETH"/>
    <property type="match status" value="1"/>
</dbReference>
<dbReference type="NCBIfam" id="TIGR00755">
    <property type="entry name" value="ksgA"/>
    <property type="match status" value="1"/>
</dbReference>
<dbReference type="InterPro" id="IPR029063">
    <property type="entry name" value="SAM-dependent_MTases_sf"/>
</dbReference>
<dbReference type="PROSITE" id="PS51689">
    <property type="entry name" value="SAM_RNA_A_N6_MT"/>
    <property type="match status" value="1"/>
</dbReference>
<keyword evidence="5 7" id="KW-0949">S-adenosyl-L-methionine</keyword>
<evidence type="ECO:0000256" key="7">
    <source>
        <dbReference type="HAMAP-Rule" id="MF_00607"/>
    </source>
</evidence>
<comment type="caution">
    <text evidence="10">The sequence shown here is derived from an EMBL/GenBank/DDBJ whole genome shotgun (WGS) entry which is preliminary data.</text>
</comment>
<feature type="binding site" evidence="7 8">
    <location>
        <position position="30"/>
    </location>
    <ligand>
        <name>S-adenosyl-L-methionine</name>
        <dbReference type="ChEBI" id="CHEBI:59789"/>
    </ligand>
</feature>
<dbReference type="EC" id="2.1.1.182" evidence="7"/>
<comment type="subcellular location">
    <subcellularLocation>
        <location evidence="7">Cytoplasm</location>
    </subcellularLocation>
</comment>
<keyword evidence="11" id="KW-1185">Reference proteome</keyword>
<evidence type="ECO:0000313" key="11">
    <source>
        <dbReference type="Proteomes" id="UP001501578"/>
    </source>
</evidence>
<reference evidence="11" key="1">
    <citation type="journal article" date="2019" name="Int. J. Syst. Evol. Microbiol.">
        <title>The Global Catalogue of Microorganisms (GCM) 10K type strain sequencing project: providing services to taxonomists for standard genome sequencing and annotation.</title>
        <authorList>
            <consortium name="The Broad Institute Genomics Platform"/>
            <consortium name="The Broad Institute Genome Sequencing Center for Infectious Disease"/>
            <person name="Wu L."/>
            <person name="Ma J."/>
        </authorList>
    </citation>
    <scope>NUCLEOTIDE SEQUENCE [LARGE SCALE GENOMIC DNA]</scope>
    <source>
        <strain evidence="11">JCM 11136</strain>
    </source>
</reference>
<evidence type="ECO:0000256" key="8">
    <source>
        <dbReference type="PROSITE-ProRule" id="PRU01026"/>
    </source>
</evidence>
<comment type="function">
    <text evidence="7">Specifically dimethylates two adjacent adenosines (A1518 and A1519) in the loop of a conserved hairpin near the 3'-end of 16S rRNA in the 30S particle. May play a critical role in biogenesis of 30S subunits.</text>
</comment>
<keyword evidence="4 7" id="KW-0808">Transferase</keyword>
<name>A0ABP4ATD9_9ACTN</name>
<keyword evidence="3 7" id="KW-0489">Methyltransferase</keyword>
<feature type="domain" description="Ribosomal RNA adenine methylase transferase N-terminal" evidence="9">
    <location>
        <begin position="35"/>
        <end position="209"/>
    </location>
</feature>
<evidence type="ECO:0000313" key="10">
    <source>
        <dbReference type="EMBL" id="GAA0940613.1"/>
    </source>
</evidence>
<evidence type="ECO:0000256" key="2">
    <source>
        <dbReference type="ARBA" id="ARBA00022552"/>
    </source>
</evidence>
<keyword evidence="6 7" id="KW-0694">RNA-binding</keyword>
<dbReference type="InterPro" id="IPR023165">
    <property type="entry name" value="rRNA_Ade_diMease-like_C"/>
</dbReference>
<feature type="binding site" evidence="7 8">
    <location>
        <position position="28"/>
    </location>
    <ligand>
        <name>S-adenosyl-L-methionine</name>
        <dbReference type="ChEBI" id="CHEBI:59789"/>
    </ligand>
</feature>
<proteinExistence type="inferred from homology"/>
<dbReference type="PANTHER" id="PTHR11727:SF7">
    <property type="entry name" value="DIMETHYLADENOSINE TRANSFERASE-RELATED"/>
    <property type="match status" value="1"/>
</dbReference>
<feature type="binding site" evidence="7 8">
    <location>
        <position position="55"/>
    </location>
    <ligand>
        <name>S-adenosyl-L-methionine</name>
        <dbReference type="ChEBI" id="CHEBI:59789"/>
    </ligand>
</feature>